<proteinExistence type="predicted"/>
<gene>
    <name evidence="2" type="ORF">A2919_01115</name>
</gene>
<name>A0A1G2HEB7_9BACT</name>
<accession>A0A1G2HEB7</accession>
<feature type="transmembrane region" description="Helical" evidence="1">
    <location>
        <begin position="7"/>
        <end position="25"/>
    </location>
</feature>
<comment type="caution">
    <text evidence="2">The sequence shown here is derived from an EMBL/GenBank/DDBJ whole genome shotgun (WGS) entry which is preliminary data.</text>
</comment>
<feature type="transmembrane region" description="Helical" evidence="1">
    <location>
        <begin position="67"/>
        <end position="86"/>
    </location>
</feature>
<dbReference type="AlphaFoldDB" id="A0A1G2HEB7"/>
<organism evidence="2 3">
    <name type="scientific">Candidatus Spechtbacteria bacterium RIFCSPLOWO2_01_FULL_43_12</name>
    <dbReference type="NCBI Taxonomy" id="1802162"/>
    <lineage>
        <taxon>Bacteria</taxon>
        <taxon>Candidatus Spechtiibacteriota</taxon>
    </lineage>
</organism>
<dbReference type="Proteomes" id="UP000178835">
    <property type="component" value="Unassembled WGS sequence"/>
</dbReference>
<dbReference type="EMBL" id="MHOH01000014">
    <property type="protein sequence ID" value="OGZ60739.1"/>
    <property type="molecule type" value="Genomic_DNA"/>
</dbReference>
<keyword evidence="1" id="KW-0812">Transmembrane</keyword>
<evidence type="ECO:0000313" key="2">
    <source>
        <dbReference type="EMBL" id="OGZ60739.1"/>
    </source>
</evidence>
<reference evidence="2 3" key="1">
    <citation type="journal article" date="2016" name="Nat. Commun.">
        <title>Thousands of microbial genomes shed light on interconnected biogeochemical processes in an aquifer system.</title>
        <authorList>
            <person name="Anantharaman K."/>
            <person name="Brown C.T."/>
            <person name="Hug L.A."/>
            <person name="Sharon I."/>
            <person name="Castelle C.J."/>
            <person name="Probst A.J."/>
            <person name="Thomas B.C."/>
            <person name="Singh A."/>
            <person name="Wilkins M.J."/>
            <person name="Karaoz U."/>
            <person name="Brodie E.L."/>
            <person name="Williams K.H."/>
            <person name="Hubbard S.S."/>
            <person name="Banfield J.F."/>
        </authorList>
    </citation>
    <scope>NUCLEOTIDE SEQUENCE [LARGE SCALE GENOMIC DNA]</scope>
</reference>
<protein>
    <submittedName>
        <fullName evidence="2">Uncharacterized protein</fullName>
    </submittedName>
</protein>
<keyword evidence="1" id="KW-1133">Transmembrane helix</keyword>
<keyword evidence="1" id="KW-0472">Membrane</keyword>
<feature type="transmembrane region" description="Helical" evidence="1">
    <location>
        <begin position="37"/>
        <end position="55"/>
    </location>
</feature>
<evidence type="ECO:0000256" key="1">
    <source>
        <dbReference type="SAM" id="Phobius"/>
    </source>
</evidence>
<sequence>MENRGFNSLYFILFVLLAMLVTSTFAPNHVQNAAQKAFFTTGLVVLIAGSVWRIVQKIKRVSQKKSLTVQILGTLIAVLASLSELVW</sequence>
<evidence type="ECO:0000313" key="3">
    <source>
        <dbReference type="Proteomes" id="UP000178835"/>
    </source>
</evidence>